<dbReference type="SUPFAM" id="SSF46785">
    <property type="entry name" value="Winged helix' DNA-binding domain"/>
    <property type="match status" value="1"/>
</dbReference>
<dbReference type="Pfam" id="PF12802">
    <property type="entry name" value="MarR_2"/>
    <property type="match status" value="1"/>
</dbReference>
<gene>
    <name evidence="3" type="ordered locus">Psta_4729</name>
</gene>
<dbReference type="PANTHER" id="PTHR33164">
    <property type="entry name" value="TRANSCRIPTIONAL REGULATOR, MARR FAMILY"/>
    <property type="match status" value="1"/>
</dbReference>
<dbReference type="InterPro" id="IPR036388">
    <property type="entry name" value="WH-like_DNA-bd_sf"/>
</dbReference>
<reference evidence="3 4" key="1">
    <citation type="journal article" date="2009" name="Stand. Genomic Sci.">
        <title>Complete genome sequence of Pirellula staleyi type strain (ATCC 27377).</title>
        <authorList>
            <person name="Clum A."/>
            <person name="Tindall B.J."/>
            <person name="Sikorski J."/>
            <person name="Ivanova N."/>
            <person name="Mavrommatis K."/>
            <person name="Lucas S."/>
            <person name="Glavina del Rio T."/>
            <person name="Nolan M."/>
            <person name="Chen F."/>
            <person name="Tice H."/>
            <person name="Pitluck S."/>
            <person name="Cheng J.F."/>
            <person name="Chertkov O."/>
            <person name="Brettin T."/>
            <person name="Han C."/>
            <person name="Detter J.C."/>
            <person name="Kuske C."/>
            <person name="Bruce D."/>
            <person name="Goodwin L."/>
            <person name="Ovchinikova G."/>
            <person name="Pati A."/>
            <person name="Mikhailova N."/>
            <person name="Chen A."/>
            <person name="Palaniappan K."/>
            <person name="Land M."/>
            <person name="Hauser L."/>
            <person name="Chang Y.J."/>
            <person name="Jeffries C.D."/>
            <person name="Chain P."/>
            <person name="Rohde M."/>
            <person name="Goker M."/>
            <person name="Bristow J."/>
            <person name="Eisen J.A."/>
            <person name="Markowitz V."/>
            <person name="Hugenholtz P."/>
            <person name="Kyrpides N.C."/>
            <person name="Klenk H.P."/>
            <person name="Lapidus A."/>
        </authorList>
    </citation>
    <scope>NUCLEOTIDE SEQUENCE [LARGE SCALE GENOMIC DNA]</scope>
    <source>
        <strain evidence="4">ATCC 27377 / DSM 6068 / ICPB 4128</strain>
    </source>
</reference>
<dbReference type="SMART" id="SM00347">
    <property type="entry name" value="HTH_MARR"/>
    <property type="match status" value="1"/>
</dbReference>
<dbReference type="GO" id="GO:0006950">
    <property type="term" value="P:response to stress"/>
    <property type="evidence" value="ECO:0007669"/>
    <property type="project" value="TreeGrafter"/>
</dbReference>
<dbReference type="GO" id="GO:0003700">
    <property type="term" value="F:DNA-binding transcription factor activity"/>
    <property type="evidence" value="ECO:0007669"/>
    <property type="project" value="InterPro"/>
</dbReference>
<dbReference type="InterPro" id="IPR000835">
    <property type="entry name" value="HTH_MarR-typ"/>
</dbReference>
<dbReference type="Gene3D" id="1.10.10.10">
    <property type="entry name" value="Winged helix-like DNA-binding domain superfamily/Winged helix DNA-binding domain"/>
    <property type="match status" value="1"/>
</dbReference>
<proteinExistence type="predicted"/>
<dbReference type="InterPro" id="IPR036390">
    <property type="entry name" value="WH_DNA-bd_sf"/>
</dbReference>
<evidence type="ECO:0000313" key="4">
    <source>
        <dbReference type="Proteomes" id="UP000001887"/>
    </source>
</evidence>
<feature type="region of interest" description="Disordered" evidence="1">
    <location>
        <begin position="189"/>
        <end position="220"/>
    </location>
</feature>
<organism evidence="3 4">
    <name type="scientific">Pirellula staleyi (strain ATCC 27377 / DSM 6068 / ICPB 4128)</name>
    <name type="common">Pirella staleyi</name>
    <dbReference type="NCBI Taxonomy" id="530564"/>
    <lineage>
        <taxon>Bacteria</taxon>
        <taxon>Pseudomonadati</taxon>
        <taxon>Planctomycetota</taxon>
        <taxon>Planctomycetia</taxon>
        <taxon>Pirellulales</taxon>
        <taxon>Pirellulaceae</taxon>
        <taxon>Pirellula</taxon>
    </lineage>
</organism>
<sequence length="220" mass="23175" precursor="true">MLGAAASPGGGLSVQSERCWAARTFVGTSTRMPHSTQSSEASADASWLVDLLFHLHSASRKLRRLVEEAVVPQSLAMGPLVEHELLLLWACSEPNSEQSQRELAESLGISPPQISALVERLRSQGDLTCERSRNDRRRQVLRLTEQGTARLEEALAQLDPHASHLASHFAPPIRAGLADALGTLASASTTSASTTSTISSIPIAPPASATPTSLVSGAAA</sequence>
<keyword evidence="4" id="KW-1185">Reference proteome</keyword>
<dbReference type="Proteomes" id="UP000001887">
    <property type="component" value="Chromosome"/>
</dbReference>
<accession>D2R839</accession>
<dbReference type="EMBL" id="CP001848">
    <property type="protein sequence ID" value="ADB19370.1"/>
    <property type="molecule type" value="Genomic_DNA"/>
</dbReference>
<dbReference type="eggNOG" id="COG1846">
    <property type="taxonomic scope" value="Bacteria"/>
</dbReference>
<evidence type="ECO:0000259" key="2">
    <source>
        <dbReference type="PROSITE" id="PS50995"/>
    </source>
</evidence>
<name>D2R839_PIRSD</name>
<dbReference type="PROSITE" id="PS50995">
    <property type="entry name" value="HTH_MARR_2"/>
    <property type="match status" value="1"/>
</dbReference>
<dbReference type="InterPro" id="IPR039422">
    <property type="entry name" value="MarR/SlyA-like"/>
</dbReference>
<dbReference type="AlphaFoldDB" id="D2R839"/>
<dbReference type="HOGENOM" id="CLU_1254988_0_0_0"/>
<dbReference type="PANTHER" id="PTHR33164:SF43">
    <property type="entry name" value="HTH-TYPE TRANSCRIPTIONAL REPRESSOR YETL"/>
    <property type="match status" value="1"/>
</dbReference>
<evidence type="ECO:0000313" key="3">
    <source>
        <dbReference type="EMBL" id="ADB19370.1"/>
    </source>
</evidence>
<dbReference type="STRING" id="530564.Psta_4729"/>
<feature type="compositionally biased region" description="Low complexity" evidence="1">
    <location>
        <begin position="189"/>
        <end position="213"/>
    </location>
</feature>
<dbReference type="KEGG" id="psl:Psta_4729"/>
<feature type="domain" description="HTH marR-type" evidence="2">
    <location>
        <begin position="48"/>
        <end position="186"/>
    </location>
</feature>
<protein>
    <submittedName>
        <fullName evidence="3">Transcriptional regulator, MarR family</fullName>
    </submittedName>
</protein>
<evidence type="ECO:0000256" key="1">
    <source>
        <dbReference type="SAM" id="MobiDB-lite"/>
    </source>
</evidence>